<dbReference type="PANTHER" id="PTHR42743">
    <property type="entry name" value="AMINO-ACID AMINOTRANSFERASE"/>
    <property type="match status" value="1"/>
</dbReference>
<organism evidence="2 3">
    <name type="scientific">Sphaerisporangium album</name>
    <dbReference type="NCBI Taxonomy" id="509200"/>
    <lineage>
        <taxon>Bacteria</taxon>
        <taxon>Bacillati</taxon>
        <taxon>Actinomycetota</taxon>
        <taxon>Actinomycetes</taxon>
        <taxon>Streptosporangiales</taxon>
        <taxon>Streptosporangiaceae</taxon>
        <taxon>Sphaerisporangium</taxon>
    </lineage>
</organism>
<dbReference type="AlphaFoldDB" id="A0A367FT49"/>
<evidence type="ECO:0000256" key="1">
    <source>
        <dbReference type="ARBA" id="ARBA00009320"/>
    </source>
</evidence>
<dbReference type="GO" id="GO:0008696">
    <property type="term" value="F:4-amino-4-deoxychorismate lyase activity"/>
    <property type="evidence" value="ECO:0007669"/>
    <property type="project" value="TreeGrafter"/>
</dbReference>
<protein>
    <submittedName>
        <fullName evidence="2">Aminotransferase IV</fullName>
    </submittedName>
</protein>
<evidence type="ECO:0000313" key="2">
    <source>
        <dbReference type="EMBL" id="RCG32880.1"/>
    </source>
</evidence>
<dbReference type="InterPro" id="IPR043132">
    <property type="entry name" value="BCAT-like_C"/>
</dbReference>
<accession>A0A367FT49</accession>
<name>A0A367FT49_9ACTN</name>
<evidence type="ECO:0000313" key="3">
    <source>
        <dbReference type="Proteomes" id="UP000253094"/>
    </source>
</evidence>
<gene>
    <name evidence="2" type="ORF">DQ384_04660</name>
</gene>
<proteinExistence type="inferred from homology"/>
<dbReference type="InterPro" id="IPR043131">
    <property type="entry name" value="BCAT-like_N"/>
</dbReference>
<dbReference type="InterPro" id="IPR050571">
    <property type="entry name" value="Class-IV_PLP-Dep_Aminotrnsfr"/>
</dbReference>
<comment type="caution">
    <text evidence="2">The sequence shown here is derived from an EMBL/GenBank/DDBJ whole genome shotgun (WGS) entry which is preliminary data.</text>
</comment>
<dbReference type="PANTHER" id="PTHR42743:SF2">
    <property type="entry name" value="AMINODEOXYCHORISMATE LYASE"/>
    <property type="match status" value="1"/>
</dbReference>
<keyword evidence="2" id="KW-0032">Aminotransferase</keyword>
<comment type="similarity">
    <text evidence="1">Belongs to the class-IV pyridoxal-phosphate-dependent aminotransferase family.</text>
</comment>
<dbReference type="OrthoDB" id="8912228at2"/>
<dbReference type="Gene3D" id="3.30.470.10">
    <property type="match status" value="1"/>
</dbReference>
<dbReference type="InterPro" id="IPR001544">
    <property type="entry name" value="Aminotrans_IV"/>
</dbReference>
<sequence>MELNGRPVGVEELGALALYNYGHFTTMRVEDGRVRGLSLHLERLLGDCRVLHGAELDLDRVRHLVRRVTAPGTPVIVRVTVFDPELDVARPAVKAHPEILVSTRPVPGDLPPLALGTAEYQRDLPEVKHSGLFGPVLHRRFALAGGYDDALFTDARGRVTEGPTWNIGFVREGRLLWPEDDRLPGVTMRLLQRVAERVGIPSVTAAVDLDDLPGMTAAFVTSSAIGARPVRSIDGAELRPDEPIVTTLRREYAALPGEPI</sequence>
<dbReference type="SUPFAM" id="SSF56752">
    <property type="entry name" value="D-aminoacid aminotransferase-like PLP-dependent enzymes"/>
    <property type="match status" value="1"/>
</dbReference>
<dbReference type="NCBIfam" id="NF006734">
    <property type="entry name" value="PRK09266.1"/>
    <property type="match status" value="1"/>
</dbReference>
<dbReference type="Pfam" id="PF01063">
    <property type="entry name" value="Aminotran_4"/>
    <property type="match status" value="1"/>
</dbReference>
<keyword evidence="3" id="KW-1185">Reference proteome</keyword>
<dbReference type="InterPro" id="IPR036038">
    <property type="entry name" value="Aminotransferase-like"/>
</dbReference>
<dbReference type="Proteomes" id="UP000253094">
    <property type="component" value="Unassembled WGS sequence"/>
</dbReference>
<dbReference type="RefSeq" id="WP_114027518.1">
    <property type="nucleotide sequence ID" value="NZ_QOIL01000002.1"/>
</dbReference>
<dbReference type="GO" id="GO:0005829">
    <property type="term" value="C:cytosol"/>
    <property type="evidence" value="ECO:0007669"/>
    <property type="project" value="TreeGrafter"/>
</dbReference>
<dbReference type="Gene3D" id="3.20.10.10">
    <property type="entry name" value="D-amino Acid Aminotransferase, subunit A, domain 2"/>
    <property type="match status" value="1"/>
</dbReference>
<dbReference type="EMBL" id="QOIL01000002">
    <property type="protein sequence ID" value="RCG32880.1"/>
    <property type="molecule type" value="Genomic_DNA"/>
</dbReference>
<keyword evidence="2" id="KW-0808">Transferase</keyword>
<dbReference type="GO" id="GO:0008483">
    <property type="term" value="F:transaminase activity"/>
    <property type="evidence" value="ECO:0007669"/>
    <property type="project" value="UniProtKB-KW"/>
</dbReference>
<dbReference type="GO" id="GO:0008153">
    <property type="term" value="P:4-aminobenzoate biosynthetic process"/>
    <property type="evidence" value="ECO:0007669"/>
    <property type="project" value="TreeGrafter"/>
</dbReference>
<reference evidence="2 3" key="1">
    <citation type="submission" date="2018-06" db="EMBL/GenBank/DDBJ databases">
        <title>Sphaerisporangium craniellae sp. nov., isolated from a marine sponge in the South China Sea.</title>
        <authorList>
            <person name="Li L."/>
        </authorList>
    </citation>
    <scope>NUCLEOTIDE SEQUENCE [LARGE SCALE GENOMIC DNA]</scope>
    <source>
        <strain evidence="2 3">CCTCC AA 208026</strain>
    </source>
</reference>